<organism evidence="1 2">
    <name type="scientific">Grus japonensis</name>
    <name type="common">Japanese crane</name>
    <name type="synonym">Red-crowned crane</name>
    <dbReference type="NCBI Taxonomy" id="30415"/>
    <lineage>
        <taxon>Eukaryota</taxon>
        <taxon>Metazoa</taxon>
        <taxon>Chordata</taxon>
        <taxon>Craniata</taxon>
        <taxon>Vertebrata</taxon>
        <taxon>Euteleostomi</taxon>
        <taxon>Archelosauria</taxon>
        <taxon>Archosauria</taxon>
        <taxon>Dinosauria</taxon>
        <taxon>Saurischia</taxon>
        <taxon>Theropoda</taxon>
        <taxon>Coelurosauria</taxon>
        <taxon>Aves</taxon>
        <taxon>Neognathae</taxon>
        <taxon>Neoaves</taxon>
        <taxon>Gruiformes</taxon>
        <taxon>Gruidae</taxon>
        <taxon>Grus</taxon>
    </lineage>
</organism>
<keyword evidence="2" id="KW-1185">Reference proteome</keyword>
<sequence length="137" mass="15680">MSVTFAKTEEERLPTVLSTNDEIPPFRIPYLMDALTPACPAKPKILFMEVSREDEADLQQNRDLTIEYFSLGFPSSPREPYFKGNLLVQHMNMWKIHCYALMIFRWAIVAENDPKSSSFSIVAPNHFGIALLIADLE</sequence>
<proteinExistence type="predicted"/>
<dbReference type="AlphaFoldDB" id="A0ABC9WHV6"/>
<evidence type="ECO:0000313" key="1">
    <source>
        <dbReference type="EMBL" id="GAB0184823.1"/>
    </source>
</evidence>
<protein>
    <submittedName>
        <fullName evidence="1">Uncharacterized protein</fullName>
    </submittedName>
</protein>
<comment type="caution">
    <text evidence="1">The sequence shown here is derived from an EMBL/GenBank/DDBJ whole genome shotgun (WGS) entry which is preliminary data.</text>
</comment>
<dbReference type="EMBL" id="BAAFJT010000002">
    <property type="protein sequence ID" value="GAB0184823.1"/>
    <property type="molecule type" value="Genomic_DNA"/>
</dbReference>
<dbReference type="Proteomes" id="UP001623348">
    <property type="component" value="Unassembled WGS sequence"/>
</dbReference>
<accession>A0ABC9WHV6</accession>
<reference evidence="1 2" key="1">
    <citation type="submission" date="2024-06" db="EMBL/GenBank/DDBJ databases">
        <title>The draft genome of Grus japonensis, version 3.</title>
        <authorList>
            <person name="Nabeshima K."/>
            <person name="Suzuki S."/>
            <person name="Onuma M."/>
        </authorList>
    </citation>
    <scope>NUCLEOTIDE SEQUENCE [LARGE SCALE GENOMIC DNA]</scope>
    <source>
        <strain evidence="1 2">451A</strain>
    </source>
</reference>
<evidence type="ECO:0000313" key="2">
    <source>
        <dbReference type="Proteomes" id="UP001623348"/>
    </source>
</evidence>
<name>A0ABC9WHV6_GRUJA</name>
<gene>
    <name evidence="1" type="ORF">GRJ2_000947600</name>
</gene>